<feature type="non-terminal residue" evidence="1">
    <location>
        <position position="1"/>
    </location>
</feature>
<protein>
    <submittedName>
        <fullName evidence="1">Uncharacterized protein</fullName>
    </submittedName>
</protein>
<comment type="caution">
    <text evidence="1">The sequence shown here is derived from an EMBL/GenBank/DDBJ whole genome shotgun (WGS) entry which is preliminary data.</text>
</comment>
<keyword evidence="2" id="KW-1185">Reference proteome</keyword>
<reference evidence="1" key="1">
    <citation type="submission" date="2018-05" db="EMBL/GenBank/DDBJ databases">
        <title>Draft genome of Mucuna pruriens seed.</title>
        <authorList>
            <person name="Nnadi N.E."/>
            <person name="Vos R."/>
            <person name="Hasami M.H."/>
            <person name="Devisetty U.K."/>
            <person name="Aguiy J.C."/>
        </authorList>
    </citation>
    <scope>NUCLEOTIDE SEQUENCE [LARGE SCALE GENOMIC DNA]</scope>
    <source>
        <strain evidence="1">JCA_2017</strain>
    </source>
</reference>
<evidence type="ECO:0000313" key="2">
    <source>
        <dbReference type="Proteomes" id="UP000257109"/>
    </source>
</evidence>
<sequence>MTPVLGRGEEVGESCAEDWGLNLNRFGDEERRKEGFVQGRESVIVVIGVWIRFSVNDHYLFSLEGFDSGGPTSFIAYGADRHAMSLYVDLSAITGQILMHFINHGDQIPLQSAANAGSLLLAIGPKVILEKYASNSSLEEALSEPNGRTTIIPSSRGDQSLEVLKSICFSRENDLPEALRLGQTNIRIYQIPQAKVQVNQHYPSPNRDRILKYT</sequence>
<dbReference type="AlphaFoldDB" id="A0A371G2R1"/>
<accession>A0A371G2R1</accession>
<gene>
    <name evidence="1" type="ORF">CR513_34077</name>
</gene>
<name>A0A371G2R1_MUCPR</name>
<proteinExistence type="predicted"/>
<dbReference type="Proteomes" id="UP000257109">
    <property type="component" value="Unassembled WGS sequence"/>
</dbReference>
<evidence type="ECO:0000313" key="1">
    <source>
        <dbReference type="EMBL" id="RDX84818.1"/>
    </source>
</evidence>
<organism evidence="1 2">
    <name type="scientific">Mucuna pruriens</name>
    <name type="common">Velvet bean</name>
    <name type="synonym">Dolichos pruriens</name>
    <dbReference type="NCBI Taxonomy" id="157652"/>
    <lineage>
        <taxon>Eukaryota</taxon>
        <taxon>Viridiplantae</taxon>
        <taxon>Streptophyta</taxon>
        <taxon>Embryophyta</taxon>
        <taxon>Tracheophyta</taxon>
        <taxon>Spermatophyta</taxon>
        <taxon>Magnoliopsida</taxon>
        <taxon>eudicotyledons</taxon>
        <taxon>Gunneridae</taxon>
        <taxon>Pentapetalae</taxon>
        <taxon>rosids</taxon>
        <taxon>fabids</taxon>
        <taxon>Fabales</taxon>
        <taxon>Fabaceae</taxon>
        <taxon>Papilionoideae</taxon>
        <taxon>50 kb inversion clade</taxon>
        <taxon>NPAAA clade</taxon>
        <taxon>indigoferoid/millettioid clade</taxon>
        <taxon>Phaseoleae</taxon>
        <taxon>Mucuna</taxon>
    </lineage>
</organism>
<dbReference type="EMBL" id="QJKJ01006944">
    <property type="protein sequence ID" value="RDX84818.1"/>
    <property type="molecule type" value="Genomic_DNA"/>
</dbReference>